<name>A0A328TSG7_9GAMM</name>
<sequence>METIWRSAIIRLMNTSGTVICRHSTAGLEGTLREEDLGGVAQREVPGPVPEAPVRVGFSPAALL</sequence>
<reference evidence="1" key="1">
    <citation type="submission" date="2018-04" db="EMBL/GenBank/DDBJ databases">
        <title>Genomes of the Obligate Erwinia dacicola and Facultative Enterobacter sp. OLF Endosymbionts of the Olive Fruit fly, Bactrocera oleae.</title>
        <authorList>
            <person name="Estes A.M."/>
            <person name="Hearn D.J."/>
            <person name="Agarwal S."/>
            <person name="Pierson E.A."/>
            <person name="Dunning-Hotopp J.C."/>
        </authorList>
    </citation>
    <scope>NUCLEOTIDE SEQUENCE [LARGE SCALE GENOMIC DNA]</scope>
    <source>
        <strain evidence="1">Oroville</strain>
    </source>
</reference>
<evidence type="ECO:0000313" key="1">
    <source>
        <dbReference type="EMBL" id="RAP70704.1"/>
    </source>
</evidence>
<keyword evidence="2" id="KW-1185">Reference proteome</keyword>
<dbReference type="EMBL" id="LJAM02000280">
    <property type="protein sequence ID" value="RAP70704.1"/>
    <property type="molecule type" value="Genomic_DNA"/>
</dbReference>
<proteinExistence type="predicted"/>
<protein>
    <submittedName>
        <fullName evidence="1">Transposase</fullName>
    </submittedName>
</protein>
<accession>A0A328TSG7</accession>
<dbReference type="Proteomes" id="UP000244334">
    <property type="component" value="Unassembled WGS sequence"/>
</dbReference>
<comment type="caution">
    <text evidence="1">The sequence shown here is derived from an EMBL/GenBank/DDBJ whole genome shotgun (WGS) entry which is preliminary data.</text>
</comment>
<gene>
    <name evidence="1" type="ORF">ACZ87_02492</name>
</gene>
<evidence type="ECO:0000313" key="2">
    <source>
        <dbReference type="Proteomes" id="UP000244334"/>
    </source>
</evidence>
<organism evidence="1 2">
    <name type="scientific">Candidatus Erwinia dacicola</name>
    <dbReference type="NCBI Taxonomy" id="252393"/>
    <lineage>
        <taxon>Bacteria</taxon>
        <taxon>Pseudomonadati</taxon>
        <taxon>Pseudomonadota</taxon>
        <taxon>Gammaproteobacteria</taxon>
        <taxon>Enterobacterales</taxon>
        <taxon>Erwiniaceae</taxon>
        <taxon>Erwinia</taxon>
    </lineage>
</organism>
<dbReference type="AlphaFoldDB" id="A0A328TSG7"/>